<sequence length="186" mass="21304">MRVVIIPGMGCTPVHSSNWYSWLQTEIGNRPDRFSECVLCEFPDPHACKESVWIPFVENEIGLDDSTVVVGHSSGAACVMRLLERRPRSSPLRGAILVAAAHTDMGDADERRSEYFSRPWDWTKLKEGATQIHQFHGTEDYLIPVAEGRHVAEMLEGDNFEYDEMPGHTHFFRPFQQLLDVIDRRF</sequence>
<dbReference type="Proteomes" id="UP000836788">
    <property type="component" value="Chromosome 4"/>
</dbReference>
<evidence type="ECO:0000313" key="1">
    <source>
        <dbReference type="EMBL" id="CAG9289175.1"/>
    </source>
</evidence>
<dbReference type="InterPro" id="IPR010662">
    <property type="entry name" value="RBBP9/YdeN"/>
</dbReference>
<dbReference type="AlphaFoldDB" id="A0A8J9SDY5"/>
<proteinExistence type="predicted"/>
<dbReference type="PANTHER" id="PTHR15394:SF3">
    <property type="entry name" value="SERINE HYDROLASE RBBP9"/>
    <property type="match status" value="1"/>
</dbReference>
<organism evidence="1">
    <name type="scientific">Phaeodactylum tricornutum</name>
    <name type="common">Diatom</name>
    <dbReference type="NCBI Taxonomy" id="2850"/>
    <lineage>
        <taxon>Eukaryota</taxon>
        <taxon>Sar</taxon>
        <taxon>Stramenopiles</taxon>
        <taxon>Ochrophyta</taxon>
        <taxon>Bacillariophyta</taxon>
        <taxon>Bacillariophyceae</taxon>
        <taxon>Bacillariophycidae</taxon>
        <taxon>Naviculales</taxon>
        <taxon>Phaeodactylaceae</taxon>
        <taxon>Phaeodactylum</taxon>
    </lineage>
</organism>
<protein>
    <submittedName>
        <fullName evidence="1">Uncharacterized protein</fullName>
    </submittedName>
</protein>
<dbReference type="InterPro" id="IPR029058">
    <property type="entry name" value="AB_hydrolase_fold"/>
</dbReference>
<dbReference type="Gene3D" id="3.40.50.1820">
    <property type="entry name" value="alpha/beta hydrolase"/>
    <property type="match status" value="1"/>
</dbReference>
<dbReference type="EMBL" id="OU594945">
    <property type="protein sequence ID" value="CAG9289175.1"/>
    <property type="molecule type" value="Genomic_DNA"/>
</dbReference>
<accession>A0A8J9SDY5</accession>
<dbReference type="GO" id="GO:0016787">
    <property type="term" value="F:hydrolase activity"/>
    <property type="evidence" value="ECO:0007669"/>
    <property type="project" value="InterPro"/>
</dbReference>
<name>A0A8J9SDY5_PHATR</name>
<gene>
    <name evidence="1" type="ORF">PTTT1_LOCUS40818</name>
</gene>
<dbReference type="OMA" id="NRPWEWE"/>
<dbReference type="Pfam" id="PF06821">
    <property type="entry name" value="Ser_hydrolase"/>
    <property type="match status" value="1"/>
</dbReference>
<dbReference type="SUPFAM" id="SSF53474">
    <property type="entry name" value="alpha/beta-Hydrolases"/>
    <property type="match status" value="1"/>
</dbReference>
<dbReference type="PANTHER" id="PTHR15394">
    <property type="entry name" value="SERINE HYDROLASE RBBP9"/>
    <property type="match status" value="1"/>
</dbReference>
<reference evidence="1" key="1">
    <citation type="submission" date="2022-02" db="EMBL/GenBank/DDBJ databases">
        <authorList>
            <person name="Giguere J D."/>
        </authorList>
    </citation>
    <scope>NUCLEOTIDE SEQUENCE</scope>
    <source>
        <strain evidence="1">CCAP 1055/1</strain>
    </source>
</reference>